<protein>
    <submittedName>
        <fullName evidence="2">Uncharacterized protein</fullName>
    </submittedName>
</protein>
<sequence length="143" mass="16600">MTSRLNSRRYIFQLTAIFSMIFALVGFSYNVWRMEISEYNNTMRTASFELLLQLSELEAIVFAAHYDKDPVAGNPRKGWIKVNLINDLSMITEEKVIASAADLKTVWQHHWPQMTEQRESATRIVEQIDHTRASVRHLLASLE</sequence>
<organism evidence="2 3">
    <name type="scientific">Shewanella insulae</name>
    <dbReference type="NCBI Taxonomy" id="2681496"/>
    <lineage>
        <taxon>Bacteria</taxon>
        <taxon>Pseudomonadati</taxon>
        <taxon>Pseudomonadota</taxon>
        <taxon>Gammaproteobacteria</taxon>
        <taxon>Alteromonadales</taxon>
        <taxon>Shewanellaceae</taxon>
        <taxon>Shewanella</taxon>
    </lineage>
</organism>
<comment type="caution">
    <text evidence="2">The sequence shown here is derived from an EMBL/GenBank/DDBJ whole genome shotgun (WGS) entry which is preliminary data.</text>
</comment>
<keyword evidence="1" id="KW-0812">Transmembrane</keyword>
<evidence type="ECO:0000313" key="2">
    <source>
        <dbReference type="EMBL" id="MXR68329.1"/>
    </source>
</evidence>
<accession>A0A6L7HVF8</accession>
<dbReference type="EMBL" id="WRPA01000004">
    <property type="protein sequence ID" value="MXR68329.1"/>
    <property type="molecule type" value="Genomic_DNA"/>
</dbReference>
<dbReference type="AlphaFoldDB" id="A0A6L7HVF8"/>
<proteinExistence type="predicted"/>
<dbReference type="Proteomes" id="UP000474778">
    <property type="component" value="Unassembled WGS sequence"/>
</dbReference>
<name>A0A6L7HVF8_9GAMM</name>
<keyword evidence="3" id="KW-1185">Reference proteome</keyword>
<feature type="transmembrane region" description="Helical" evidence="1">
    <location>
        <begin position="12"/>
        <end position="32"/>
    </location>
</feature>
<dbReference type="RefSeq" id="WP_160794522.1">
    <property type="nucleotide sequence ID" value="NZ_WRPA01000004.1"/>
</dbReference>
<evidence type="ECO:0000256" key="1">
    <source>
        <dbReference type="SAM" id="Phobius"/>
    </source>
</evidence>
<keyword evidence="1" id="KW-0472">Membrane</keyword>
<evidence type="ECO:0000313" key="3">
    <source>
        <dbReference type="Proteomes" id="UP000474778"/>
    </source>
</evidence>
<gene>
    <name evidence="2" type="ORF">GNT65_06515</name>
</gene>
<keyword evidence="1" id="KW-1133">Transmembrane helix</keyword>
<reference evidence="2 3" key="1">
    <citation type="submission" date="2019-12" db="EMBL/GenBank/DDBJ databases">
        <title>Shewanella insulae sp. nov., isolated from a tidal flat.</title>
        <authorList>
            <person name="Yoon J.-H."/>
        </authorList>
    </citation>
    <scope>NUCLEOTIDE SEQUENCE [LARGE SCALE GENOMIC DNA]</scope>
    <source>
        <strain evidence="2 3">JBTF-M18</strain>
    </source>
</reference>